<dbReference type="SUPFAM" id="SSF50729">
    <property type="entry name" value="PH domain-like"/>
    <property type="match status" value="1"/>
</dbReference>
<dbReference type="Proteomes" id="UP001178508">
    <property type="component" value="Chromosome 6"/>
</dbReference>
<feature type="domain" description="SH2" evidence="5">
    <location>
        <begin position="184"/>
        <end position="277"/>
    </location>
</feature>
<gene>
    <name evidence="7" type="ORF">XNOV1_A012851</name>
</gene>
<sequence>MSVNPRVVHKRRETITALPLYYSGHLQRKNSNEQDFKKFFGELRGTTLFLYEDDTQHTYSEKMNLEKLKSMELVGHYQQKVPSTFNLNLHTEKVQLKMDNLDKGMEWRGYILTVIKKEVPSKLLPGQRLLLEEVLAQEKKRVHPGHRPPLPPRPDFLCAASPSPKHPKDEPDHKASTMPECFFKVSRDEAEKMLEANPEYGSIILRPSTRANNYALTLRQLTASGTAMKNFRVTPAKTGFVIELDKPVTLSSLNDVISYFLKKTEYRLQPYRASQPYDTSIDVPPAPKCINISPPLPKTVPKAQVAPMKRTETKPEESDYVVPDDCAPEYLDLNQSKSQFDGELREALKSRRANIYAANEKEELSIYQNQASSKSQSVAVQWDKDSSAA</sequence>
<protein>
    <submittedName>
        <fullName evidence="7">Signal-transducing adaptor protein 1-like</fullName>
    </submittedName>
</protein>
<dbReference type="PROSITE" id="PS50003">
    <property type="entry name" value="PH_DOMAIN"/>
    <property type="match status" value="1"/>
</dbReference>
<keyword evidence="8" id="KW-1185">Reference proteome</keyword>
<dbReference type="GO" id="GO:0035591">
    <property type="term" value="F:signaling adaptor activity"/>
    <property type="evidence" value="ECO:0007669"/>
    <property type="project" value="InterPro"/>
</dbReference>
<dbReference type="PANTHER" id="PTHR16186:SF10">
    <property type="entry name" value="SIGNAL-TRANSDUCING ADAPTOR PROTEIN 1"/>
    <property type="match status" value="1"/>
</dbReference>
<evidence type="ECO:0000259" key="5">
    <source>
        <dbReference type="PROSITE" id="PS50001"/>
    </source>
</evidence>
<evidence type="ECO:0000259" key="6">
    <source>
        <dbReference type="PROSITE" id="PS50003"/>
    </source>
</evidence>
<dbReference type="PROSITE" id="PS50001">
    <property type="entry name" value="SH2"/>
    <property type="match status" value="1"/>
</dbReference>
<evidence type="ECO:0000256" key="2">
    <source>
        <dbReference type="ARBA" id="ARBA00022999"/>
    </source>
</evidence>
<accession>A0AAV1FCH7</accession>
<proteinExistence type="predicted"/>
<feature type="domain" description="PH" evidence="6">
    <location>
        <begin position="19"/>
        <end position="116"/>
    </location>
</feature>
<feature type="region of interest" description="Disordered" evidence="4">
    <location>
        <begin position="141"/>
        <end position="176"/>
    </location>
</feature>
<evidence type="ECO:0000256" key="4">
    <source>
        <dbReference type="SAM" id="MobiDB-lite"/>
    </source>
</evidence>
<dbReference type="InterPro" id="IPR000980">
    <property type="entry name" value="SH2"/>
</dbReference>
<dbReference type="SUPFAM" id="SSF55550">
    <property type="entry name" value="SH2 domain"/>
    <property type="match status" value="1"/>
</dbReference>
<feature type="compositionally biased region" description="Basic and acidic residues" evidence="4">
    <location>
        <begin position="166"/>
        <end position="175"/>
    </location>
</feature>
<feature type="region of interest" description="Disordered" evidence="4">
    <location>
        <begin position="369"/>
        <end position="389"/>
    </location>
</feature>
<dbReference type="Gene3D" id="3.30.505.10">
    <property type="entry name" value="SH2 domain"/>
    <property type="match status" value="1"/>
</dbReference>
<dbReference type="GO" id="GO:0019901">
    <property type="term" value="F:protein kinase binding"/>
    <property type="evidence" value="ECO:0007669"/>
    <property type="project" value="TreeGrafter"/>
</dbReference>
<dbReference type="SMART" id="SM00252">
    <property type="entry name" value="SH2"/>
    <property type="match status" value="1"/>
</dbReference>
<dbReference type="GO" id="GO:0007169">
    <property type="term" value="P:cell surface receptor protein tyrosine kinase signaling pathway"/>
    <property type="evidence" value="ECO:0007669"/>
    <property type="project" value="TreeGrafter"/>
</dbReference>
<reference evidence="7" key="1">
    <citation type="submission" date="2023-08" db="EMBL/GenBank/DDBJ databases">
        <authorList>
            <person name="Alioto T."/>
            <person name="Alioto T."/>
            <person name="Gomez Garrido J."/>
        </authorList>
    </citation>
    <scope>NUCLEOTIDE SEQUENCE</scope>
</reference>
<evidence type="ECO:0000313" key="7">
    <source>
        <dbReference type="EMBL" id="CAJ1058454.1"/>
    </source>
</evidence>
<dbReference type="InterPro" id="IPR036860">
    <property type="entry name" value="SH2_dom_sf"/>
</dbReference>
<dbReference type="InterPro" id="IPR011993">
    <property type="entry name" value="PH-like_dom_sf"/>
</dbReference>
<dbReference type="PANTHER" id="PTHR16186">
    <property type="entry name" value="SIGNAL-TRANSDUCING ADAPTOR PROTEIN-RELATED"/>
    <property type="match status" value="1"/>
</dbReference>
<evidence type="ECO:0000256" key="1">
    <source>
        <dbReference type="ARBA" id="ARBA00022553"/>
    </source>
</evidence>
<evidence type="ECO:0000313" key="8">
    <source>
        <dbReference type="Proteomes" id="UP001178508"/>
    </source>
</evidence>
<dbReference type="InterPro" id="IPR001849">
    <property type="entry name" value="PH_domain"/>
</dbReference>
<name>A0AAV1FCH7_XYRNO</name>
<dbReference type="EMBL" id="OY660869">
    <property type="protein sequence ID" value="CAJ1058454.1"/>
    <property type="molecule type" value="Genomic_DNA"/>
</dbReference>
<dbReference type="GO" id="GO:0050861">
    <property type="term" value="P:positive regulation of B cell receptor signaling pathway"/>
    <property type="evidence" value="ECO:0007669"/>
    <property type="project" value="TreeGrafter"/>
</dbReference>
<organism evidence="7 8">
    <name type="scientific">Xyrichtys novacula</name>
    <name type="common">Pearly razorfish</name>
    <name type="synonym">Hemipteronotus novacula</name>
    <dbReference type="NCBI Taxonomy" id="13765"/>
    <lineage>
        <taxon>Eukaryota</taxon>
        <taxon>Metazoa</taxon>
        <taxon>Chordata</taxon>
        <taxon>Craniata</taxon>
        <taxon>Vertebrata</taxon>
        <taxon>Euteleostomi</taxon>
        <taxon>Actinopterygii</taxon>
        <taxon>Neopterygii</taxon>
        <taxon>Teleostei</taxon>
        <taxon>Neoteleostei</taxon>
        <taxon>Acanthomorphata</taxon>
        <taxon>Eupercaria</taxon>
        <taxon>Labriformes</taxon>
        <taxon>Labridae</taxon>
        <taxon>Xyrichtys</taxon>
    </lineage>
</organism>
<dbReference type="Pfam" id="PF00017">
    <property type="entry name" value="SH2"/>
    <property type="match status" value="1"/>
</dbReference>
<feature type="compositionally biased region" description="Low complexity" evidence="4">
    <location>
        <begin position="369"/>
        <end position="381"/>
    </location>
</feature>
<dbReference type="AlphaFoldDB" id="A0AAV1FCH7"/>
<dbReference type="Gene3D" id="2.30.29.30">
    <property type="entry name" value="Pleckstrin-homology domain (PH domain)/Phosphotyrosine-binding domain (PTB)"/>
    <property type="match status" value="1"/>
</dbReference>
<evidence type="ECO:0000256" key="3">
    <source>
        <dbReference type="PROSITE-ProRule" id="PRU00191"/>
    </source>
</evidence>
<keyword evidence="2 3" id="KW-0727">SH2 domain</keyword>
<dbReference type="InterPro" id="IPR039111">
    <property type="entry name" value="STAP1/STAP2"/>
</dbReference>
<keyword evidence="1" id="KW-0597">Phosphoprotein</keyword>